<dbReference type="NCBIfam" id="TIGR01907">
    <property type="entry name" value="casE_Cse3"/>
    <property type="match status" value="2"/>
</dbReference>
<dbReference type="OrthoDB" id="9795689at2"/>
<dbReference type="Pfam" id="PF08798">
    <property type="entry name" value="CRISPR_assoc"/>
    <property type="match status" value="1"/>
</dbReference>
<accession>A0A233RG42</accession>
<dbReference type="Proteomes" id="UP000242757">
    <property type="component" value="Unassembled WGS sequence"/>
</dbReference>
<evidence type="ECO:0000313" key="2">
    <source>
        <dbReference type="Proteomes" id="UP000242757"/>
    </source>
</evidence>
<dbReference type="AlphaFoldDB" id="A0A233RG42"/>
<dbReference type="Gene3D" id="3.30.70.1210">
    <property type="entry name" value="Crispr-associated protein, domain 2"/>
    <property type="match status" value="1"/>
</dbReference>
<dbReference type="EMBL" id="NBIM01000001">
    <property type="protein sequence ID" value="OXY82358.1"/>
    <property type="molecule type" value="Genomic_DNA"/>
</dbReference>
<name>A0A233RG42_9GAMM</name>
<evidence type="ECO:0008006" key="3">
    <source>
        <dbReference type="Google" id="ProtNLM"/>
    </source>
</evidence>
<dbReference type="RefSeq" id="WP_094199138.1">
    <property type="nucleotide sequence ID" value="NZ_NBIM01000001.1"/>
</dbReference>
<dbReference type="SMART" id="SM01101">
    <property type="entry name" value="CRISPR_assoc"/>
    <property type="match status" value="1"/>
</dbReference>
<dbReference type="SUPFAM" id="SSF117987">
    <property type="entry name" value="CRISPR-associated protein"/>
    <property type="match status" value="3"/>
</dbReference>
<reference evidence="1 2" key="1">
    <citation type="submission" date="2017-08" db="EMBL/GenBank/DDBJ databases">
        <title>A Genome Sequence of Oceanimonas doudoroffii ATCC 27123T.</title>
        <authorList>
            <person name="Brennan M.A."/>
            <person name="Maclea K.S."/>
            <person name="Mcclelland W.D."/>
            <person name="Trachtenberg A.M."/>
        </authorList>
    </citation>
    <scope>NUCLEOTIDE SEQUENCE [LARGE SCALE GENOMIC DNA]</scope>
    <source>
        <strain evidence="1 2">ATCC 27123</strain>
    </source>
</reference>
<keyword evidence="2" id="KW-1185">Reference proteome</keyword>
<protein>
    <recommendedName>
        <fullName evidence="3">Type I-E CRISPR-associated protein Cas6/Cse3/CasE</fullName>
    </recommendedName>
</protein>
<comment type="caution">
    <text evidence="1">The sequence shown here is derived from an EMBL/GenBank/DDBJ whole genome shotgun (WGS) entry which is preliminary data.</text>
</comment>
<proteinExistence type="predicted"/>
<dbReference type="Gene3D" id="3.30.70.1200">
    <property type="entry name" value="Crispr-associated protein, domain 1"/>
    <property type="match status" value="1"/>
</dbReference>
<gene>
    <name evidence="1" type="ORF">B6S08_02150</name>
</gene>
<dbReference type="CDD" id="cd09727">
    <property type="entry name" value="Cas6_I-E"/>
    <property type="match status" value="1"/>
</dbReference>
<organism evidence="1 2">
    <name type="scientific">Oceanimonas doudoroffii</name>
    <dbReference type="NCBI Taxonomy" id="84158"/>
    <lineage>
        <taxon>Bacteria</taxon>
        <taxon>Pseudomonadati</taxon>
        <taxon>Pseudomonadota</taxon>
        <taxon>Gammaproteobacteria</taxon>
        <taxon>Aeromonadales</taxon>
        <taxon>Aeromonadaceae</taxon>
        <taxon>Oceanimonas</taxon>
    </lineage>
</organism>
<dbReference type="InterPro" id="IPR010179">
    <property type="entry name" value="CRISPR-assoc_prot_Cse3"/>
</dbReference>
<sequence>MYLSRVTLADAPSARAELIKSMHKGVYGYHQLLWRLFTQQSERSFLFRHEQSDGRLVPQGEPVFYVLSREQPDNAEQLFQVESRPFLPQLKSGDQLGFQVRVNPTVCRNGKRHDVLMDAQQKWLYQEAQSLALPTEGTKKNLKHRLLDMATDEDIQRWNTVIENGRYCDELEARLGRSSALELALKTISERALLTWWKQRSQQIGIQCSDDAVQADGYLQHHIKGKGTGAMFSSINLSGSLIVDKPETFIESLARGVGRSKAFGCGLMLIRRI</sequence>
<evidence type="ECO:0000313" key="1">
    <source>
        <dbReference type="EMBL" id="OXY82358.1"/>
    </source>
</evidence>